<organism evidence="2 3">
    <name type="scientific">Sinanodonta woodiana</name>
    <name type="common">Chinese pond mussel</name>
    <name type="synonym">Anodonta woodiana</name>
    <dbReference type="NCBI Taxonomy" id="1069815"/>
    <lineage>
        <taxon>Eukaryota</taxon>
        <taxon>Metazoa</taxon>
        <taxon>Spiralia</taxon>
        <taxon>Lophotrochozoa</taxon>
        <taxon>Mollusca</taxon>
        <taxon>Bivalvia</taxon>
        <taxon>Autobranchia</taxon>
        <taxon>Heteroconchia</taxon>
        <taxon>Palaeoheterodonta</taxon>
        <taxon>Unionida</taxon>
        <taxon>Unionoidea</taxon>
        <taxon>Unionidae</taxon>
        <taxon>Unioninae</taxon>
        <taxon>Sinanodonta</taxon>
    </lineage>
</organism>
<keyword evidence="3" id="KW-1185">Reference proteome</keyword>
<evidence type="ECO:0000313" key="3">
    <source>
        <dbReference type="Proteomes" id="UP001634394"/>
    </source>
</evidence>
<dbReference type="Proteomes" id="UP001634394">
    <property type="component" value="Unassembled WGS sequence"/>
</dbReference>
<evidence type="ECO:0000313" key="2">
    <source>
        <dbReference type="EMBL" id="KAL3848606.1"/>
    </source>
</evidence>
<protein>
    <submittedName>
        <fullName evidence="2">Uncharacterized protein</fullName>
    </submittedName>
</protein>
<sequence length="323" mass="36294">MELLATEIVPETALQALMGLGLKGANNWSLRAAGRRTTLLLVWDAEENEEKGRLSYRRGRGKKQPRREKRPVADTPSPPPATRVEENPEVPTENLPVQGITLQALHERIEHLSNQILEVFYKETEDVATSPLNQEAEPEPDKQPEPPPPPTPAPTKKGKGKGKKRLVTSTPSPASEVAILPQENLEAASPKAPWASPPPTTPTLSSDDQIRMGWVERLVPELLNDKHKSHNFINAVTYVGFRYLRTTPPRAGQWNYGSRLLAKQYTALFEQVSIEILFGIARILAPMHGAYFPNCISREDRTSFEVVEEEIRRGTFQPERKRR</sequence>
<gene>
    <name evidence="2" type="ORF">ACJMK2_019455</name>
</gene>
<comment type="caution">
    <text evidence="2">The sequence shown here is derived from an EMBL/GenBank/DDBJ whole genome shotgun (WGS) entry which is preliminary data.</text>
</comment>
<reference evidence="2 3" key="1">
    <citation type="submission" date="2024-11" db="EMBL/GenBank/DDBJ databases">
        <title>Chromosome-level genome assembly of the freshwater bivalve Anodonta woodiana.</title>
        <authorList>
            <person name="Chen X."/>
        </authorList>
    </citation>
    <scope>NUCLEOTIDE SEQUENCE [LARGE SCALE GENOMIC DNA]</scope>
    <source>
        <strain evidence="2">MN2024</strain>
        <tissue evidence="2">Gills</tissue>
    </source>
</reference>
<feature type="compositionally biased region" description="Basic residues" evidence="1">
    <location>
        <begin position="54"/>
        <end position="69"/>
    </location>
</feature>
<feature type="region of interest" description="Disordered" evidence="1">
    <location>
        <begin position="50"/>
        <end position="95"/>
    </location>
</feature>
<name>A0ABD3UI05_SINWO</name>
<feature type="region of interest" description="Disordered" evidence="1">
    <location>
        <begin position="128"/>
        <end position="208"/>
    </location>
</feature>
<feature type="compositionally biased region" description="Basic residues" evidence="1">
    <location>
        <begin position="156"/>
        <end position="166"/>
    </location>
</feature>
<proteinExistence type="predicted"/>
<dbReference type="EMBL" id="JBJQND010000016">
    <property type="protein sequence ID" value="KAL3848606.1"/>
    <property type="molecule type" value="Genomic_DNA"/>
</dbReference>
<evidence type="ECO:0000256" key="1">
    <source>
        <dbReference type="SAM" id="MobiDB-lite"/>
    </source>
</evidence>
<dbReference type="AlphaFoldDB" id="A0ABD3UI05"/>
<accession>A0ABD3UI05</accession>